<dbReference type="GO" id="GO:0005829">
    <property type="term" value="C:cytosol"/>
    <property type="evidence" value="ECO:0007669"/>
    <property type="project" value="TreeGrafter"/>
</dbReference>
<dbReference type="GO" id="GO:0043295">
    <property type="term" value="F:glutathione binding"/>
    <property type="evidence" value="ECO:0007669"/>
    <property type="project" value="UniProtKB-UniRule"/>
</dbReference>
<feature type="transmembrane region" description="Helical" evidence="15">
    <location>
        <begin position="112"/>
        <end position="139"/>
    </location>
</feature>
<dbReference type="Gene3D" id="1.10.1080.10">
    <property type="entry name" value="Glutathione Synthetase, Chain A, domain 3"/>
    <property type="match status" value="1"/>
</dbReference>
<evidence type="ECO:0000313" key="17">
    <source>
        <dbReference type="EMBL" id="KAJ7374700.1"/>
    </source>
</evidence>
<dbReference type="Pfam" id="PF03917">
    <property type="entry name" value="GSH_synth_ATP"/>
    <property type="match status" value="2"/>
</dbReference>
<dbReference type="InterPro" id="IPR004887">
    <property type="entry name" value="GSH_synth_subst-bd"/>
</dbReference>
<dbReference type="GO" id="GO:0000287">
    <property type="term" value="F:magnesium ion binding"/>
    <property type="evidence" value="ECO:0007669"/>
    <property type="project" value="UniProtKB-UniRule"/>
</dbReference>
<sequence>MGAKDCCHTVEHAPFTLLPTPFPKRLFTQAKDVQKDFNLLVHQVSQNHEFLKEALQGTIEVDTFTAKIFEIYEKTRKEGLSQHTSLPVVGSFHWCAAKFVNEEWALLPPIPLALAALLLIFVSNSIGGDIGICAFYWIFRMDLTQVTKKSFLRTHQRQEYQQAWWMLGSFYGNESAVVMMVTSGGERNRFDQRWTQHLMRELFASCTILLHVWIRKSFSDIGQTGELKDDKTLIVDGHEIAVVYFRSGYDPADYHSEDYEEVLNRIRSTFTGLYTLDELILTDFVLKPQLEGGGNNIFGEDIVKTLTETVDLKERSKFILMDKIQPPIAKNYIVRAELDKPVFSRCAQ</sequence>
<dbReference type="GO" id="GO:0004363">
    <property type="term" value="F:glutathione synthase activity"/>
    <property type="evidence" value="ECO:0007669"/>
    <property type="project" value="UniProtKB-UniRule"/>
</dbReference>
<evidence type="ECO:0000256" key="11">
    <source>
        <dbReference type="ARBA" id="ARBA00048871"/>
    </source>
</evidence>
<comment type="catalytic activity">
    <reaction evidence="11">
        <text>gamma-L-glutamyl-L-cysteine + glycine + ATP = glutathione + ADP + phosphate + H(+)</text>
        <dbReference type="Rhea" id="RHEA:13557"/>
        <dbReference type="ChEBI" id="CHEBI:15378"/>
        <dbReference type="ChEBI" id="CHEBI:30616"/>
        <dbReference type="ChEBI" id="CHEBI:43474"/>
        <dbReference type="ChEBI" id="CHEBI:57305"/>
        <dbReference type="ChEBI" id="CHEBI:57925"/>
        <dbReference type="ChEBI" id="CHEBI:58173"/>
        <dbReference type="ChEBI" id="CHEBI:456216"/>
        <dbReference type="EC" id="6.3.2.3"/>
    </reaction>
    <physiologicalReaction direction="left-to-right" evidence="11">
        <dbReference type="Rhea" id="RHEA:13558"/>
    </physiologicalReaction>
</comment>
<keyword evidence="18" id="KW-1185">Reference proteome</keyword>
<dbReference type="InterPro" id="IPR005615">
    <property type="entry name" value="Glutathione_synthase"/>
</dbReference>
<keyword evidence="15" id="KW-0812">Transmembrane</keyword>
<keyword evidence="15" id="KW-0472">Membrane</keyword>
<dbReference type="EMBL" id="MU826827">
    <property type="protein sequence ID" value="KAJ7374700.1"/>
    <property type="molecule type" value="Genomic_DNA"/>
</dbReference>
<dbReference type="SUPFAM" id="SSF56059">
    <property type="entry name" value="Glutathione synthetase ATP-binding domain-like"/>
    <property type="match status" value="1"/>
</dbReference>
<evidence type="ECO:0000256" key="15">
    <source>
        <dbReference type="SAM" id="Phobius"/>
    </source>
</evidence>
<evidence type="ECO:0000259" key="16">
    <source>
        <dbReference type="Pfam" id="PF03199"/>
    </source>
</evidence>
<dbReference type="Proteomes" id="UP001163046">
    <property type="component" value="Unassembled WGS sequence"/>
</dbReference>
<dbReference type="GO" id="GO:0005524">
    <property type="term" value="F:ATP binding"/>
    <property type="evidence" value="ECO:0007669"/>
    <property type="project" value="UniProtKB-UniRule"/>
</dbReference>
<dbReference type="Pfam" id="PF03199">
    <property type="entry name" value="GSH_synthase"/>
    <property type="match status" value="1"/>
</dbReference>
<dbReference type="PIRSF" id="PIRSF001558">
    <property type="entry name" value="GSHase"/>
    <property type="match status" value="1"/>
</dbReference>
<evidence type="ECO:0000256" key="13">
    <source>
        <dbReference type="PIRSR" id="PIRSR001558-1"/>
    </source>
</evidence>
<comment type="similarity">
    <text evidence="2 12">Belongs to the eukaryotic GSH synthase family.</text>
</comment>
<keyword evidence="10 12" id="KW-0460">Magnesium</keyword>
<keyword evidence="6 12" id="KW-0317">Glutathione biosynthesis</keyword>
<dbReference type="InterPro" id="IPR014709">
    <property type="entry name" value="Glutathione_synthase_C_euk"/>
</dbReference>
<keyword evidence="9 12" id="KW-0067">ATP-binding</keyword>
<keyword evidence="5 12" id="KW-0436">Ligase</keyword>
<accession>A0A9X0CT84</accession>
<dbReference type="PANTHER" id="PTHR11130">
    <property type="entry name" value="GLUTATHIONE SYNTHETASE"/>
    <property type="match status" value="1"/>
</dbReference>
<protein>
    <recommendedName>
        <fullName evidence="4 12">Glutathione synthetase</fullName>
        <shortName evidence="12">GSH-S</shortName>
        <ecNumber evidence="3 12">6.3.2.3</ecNumber>
    </recommendedName>
</protein>
<dbReference type="OrthoDB" id="2020073at2759"/>
<feature type="binding site" evidence="13">
    <location>
        <begin position="287"/>
        <end position="296"/>
    </location>
    <ligand>
        <name>ATP</name>
        <dbReference type="ChEBI" id="CHEBI:30616"/>
    </ligand>
</feature>
<keyword evidence="15" id="KW-1133">Transmembrane helix</keyword>
<comment type="pathway">
    <text evidence="1 12">Sulfur metabolism; glutathione biosynthesis; glutathione from L-cysteine and L-glutamate: step 2/2.</text>
</comment>
<evidence type="ECO:0000256" key="3">
    <source>
        <dbReference type="ARBA" id="ARBA00012214"/>
    </source>
</evidence>
<evidence type="ECO:0000256" key="9">
    <source>
        <dbReference type="ARBA" id="ARBA00022840"/>
    </source>
</evidence>
<feature type="binding site" evidence="13">
    <location>
        <begin position="321"/>
        <end position="324"/>
    </location>
    <ligand>
        <name>ATP</name>
        <dbReference type="ChEBI" id="CHEBI:30616"/>
    </ligand>
</feature>
<dbReference type="AlphaFoldDB" id="A0A9X0CT84"/>
<dbReference type="InterPro" id="IPR016185">
    <property type="entry name" value="PreATP-grasp_dom_sf"/>
</dbReference>
<gene>
    <name evidence="17" type="ORF">OS493_005043</name>
</gene>
<reference evidence="17" key="1">
    <citation type="submission" date="2023-01" db="EMBL/GenBank/DDBJ databases">
        <title>Genome assembly of the deep-sea coral Lophelia pertusa.</title>
        <authorList>
            <person name="Herrera S."/>
            <person name="Cordes E."/>
        </authorList>
    </citation>
    <scope>NUCLEOTIDE SEQUENCE</scope>
    <source>
        <strain evidence="17">USNM1676648</strain>
        <tissue evidence="17">Polyp</tissue>
    </source>
</reference>
<feature type="domain" description="Glutathione synthase substrate-binding" evidence="16">
    <location>
        <begin position="176"/>
        <end position="258"/>
    </location>
</feature>
<dbReference type="InterPro" id="IPR014042">
    <property type="entry name" value="Glutathione_synthase_a-hlx"/>
</dbReference>
<organism evidence="17 18">
    <name type="scientific">Desmophyllum pertusum</name>
    <dbReference type="NCBI Taxonomy" id="174260"/>
    <lineage>
        <taxon>Eukaryota</taxon>
        <taxon>Metazoa</taxon>
        <taxon>Cnidaria</taxon>
        <taxon>Anthozoa</taxon>
        <taxon>Hexacorallia</taxon>
        <taxon>Scleractinia</taxon>
        <taxon>Caryophylliina</taxon>
        <taxon>Caryophylliidae</taxon>
        <taxon>Desmophyllum</taxon>
    </lineage>
</organism>
<evidence type="ECO:0000256" key="4">
    <source>
        <dbReference type="ARBA" id="ARBA00020821"/>
    </source>
</evidence>
<proteinExistence type="inferred from homology"/>
<evidence type="ECO:0000256" key="1">
    <source>
        <dbReference type="ARBA" id="ARBA00004965"/>
    </source>
</evidence>
<keyword evidence="7 12" id="KW-0479">Metal-binding</keyword>
<evidence type="ECO:0000256" key="6">
    <source>
        <dbReference type="ARBA" id="ARBA00022684"/>
    </source>
</evidence>
<keyword evidence="8 12" id="KW-0547">Nucleotide-binding</keyword>
<evidence type="ECO:0000313" key="18">
    <source>
        <dbReference type="Proteomes" id="UP001163046"/>
    </source>
</evidence>
<dbReference type="Gene3D" id="3.40.50.1760">
    <property type="entry name" value="Glutathione synthase, substrate-binding domain superfamily, eukaryotic"/>
    <property type="match status" value="1"/>
</dbReference>
<name>A0A9X0CT84_9CNID</name>
<evidence type="ECO:0000256" key="10">
    <source>
        <dbReference type="ARBA" id="ARBA00022842"/>
    </source>
</evidence>
<dbReference type="Gene3D" id="3.30.1490.50">
    <property type="match status" value="1"/>
</dbReference>
<evidence type="ECO:0000256" key="7">
    <source>
        <dbReference type="ARBA" id="ARBA00022723"/>
    </source>
</evidence>
<evidence type="ECO:0000256" key="8">
    <source>
        <dbReference type="ARBA" id="ARBA00022741"/>
    </source>
</evidence>
<evidence type="ECO:0000256" key="12">
    <source>
        <dbReference type="PIRNR" id="PIRNR001558"/>
    </source>
</evidence>
<feature type="binding site" evidence="14">
    <location>
        <position position="291"/>
    </location>
    <ligand>
        <name>Mg(2+)</name>
        <dbReference type="ChEBI" id="CHEBI:18420"/>
    </ligand>
</feature>
<feature type="binding site" evidence="13">
    <location>
        <position position="192"/>
    </location>
    <ligand>
        <name>substrate</name>
    </ligand>
</feature>
<dbReference type="PANTHER" id="PTHR11130:SF0">
    <property type="entry name" value="GLUTATHIONE SYNTHETASE"/>
    <property type="match status" value="1"/>
</dbReference>
<evidence type="ECO:0000256" key="14">
    <source>
        <dbReference type="PIRSR" id="PIRSR001558-2"/>
    </source>
</evidence>
<evidence type="ECO:0000256" key="5">
    <source>
        <dbReference type="ARBA" id="ARBA00022598"/>
    </source>
</evidence>
<dbReference type="SUPFAM" id="SSF52440">
    <property type="entry name" value="PreATP-grasp domain"/>
    <property type="match status" value="1"/>
</dbReference>
<comment type="caution">
    <text evidence="17">The sequence shown here is derived from an EMBL/GenBank/DDBJ whole genome shotgun (WGS) entry which is preliminary data.</text>
</comment>
<dbReference type="EC" id="6.3.2.3" evidence="3 12"/>
<evidence type="ECO:0000256" key="2">
    <source>
        <dbReference type="ARBA" id="ARBA00010385"/>
    </source>
</evidence>
<dbReference type="InterPro" id="IPR037013">
    <property type="entry name" value="GSH-S_sub-bd_sf"/>
</dbReference>
<comment type="cofactor">
    <cofactor evidence="12 14">
        <name>Mg(2+)</name>
        <dbReference type="ChEBI" id="CHEBI:18420"/>
    </cofactor>
    <text evidence="12 14">Binds 1 Mg(2+) ion per subunit.</text>
</comment>